<keyword evidence="1" id="KW-0137">Centromere</keyword>
<keyword evidence="1" id="KW-0132">Cell division</keyword>
<keyword evidence="2" id="KW-0175">Coiled coil</keyword>
<reference evidence="4 5" key="1">
    <citation type="submission" date="2019-01" db="EMBL/GenBank/DDBJ databases">
        <authorList>
            <person name="Ferrante I. M."/>
        </authorList>
    </citation>
    <scope>NUCLEOTIDE SEQUENCE [LARGE SCALE GENOMIC DNA]</scope>
    <source>
        <strain evidence="4 5">B856</strain>
    </source>
</reference>
<dbReference type="InterPro" id="IPR013252">
    <property type="entry name" value="Ndc80_Spc24"/>
</dbReference>
<feature type="coiled-coil region" evidence="2">
    <location>
        <begin position="119"/>
        <end position="188"/>
    </location>
</feature>
<accession>A0A448ZMK9</accession>
<dbReference type="Proteomes" id="UP000291116">
    <property type="component" value="Unassembled WGS sequence"/>
</dbReference>
<dbReference type="EMBL" id="CAACVS010000531">
    <property type="protein sequence ID" value="VEU43271.1"/>
    <property type="molecule type" value="Genomic_DNA"/>
</dbReference>
<dbReference type="OrthoDB" id="49185at2759"/>
<keyword evidence="1" id="KW-0131">Cell cycle</keyword>
<comment type="subcellular location">
    <subcellularLocation>
        <location evidence="1">Nucleus</location>
    </subcellularLocation>
    <subcellularLocation>
        <location evidence="1">Chromosome</location>
        <location evidence="1">Centromere</location>
        <location evidence="1">Kinetochore</location>
    </subcellularLocation>
</comment>
<keyword evidence="1" id="KW-0539">Nucleus</keyword>
<dbReference type="GO" id="GO:0051301">
    <property type="term" value="P:cell division"/>
    <property type="evidence" value="ECO:0007669"/>
    <property type="project" value="UniProtKB-UniRule"/>
</dbReference>
<keyword evidence="1" id="KW-0995">Kinetochore</keyword>
<evidence type="ECO:0000256" key="1">
    <source>
        <dbReference type="RuleBase" id="RU368011"/>
    </source>
</evidence>
<sequence>MTASKRKNENVDYVTHELTKMVIVNDSNHQENENENEQGPPNQGVHPTARTPMERMKLLRERWGAAGGPFAVGASEGGRDDEIALAIGSFLEGGAAEEERESEMLGRAEEVRAGLAHQIQRARELYREESSDLSDLSRELGGLKEEKKALLREIDELESRQRASQENIAVYQAEAAQELDEIMDVEEQRKQHVPRLKMTISLFASTTGIKWDFCDPDLLSGQVAVPSQNSFKLFSIDPRDYSPVETANILWGLMDGVEPQ</sequence>
<dbReference type="GO" id="GO:0005634">
    <property type="term" value="C:nucleus"/>
    <property type="evidence" value="ECO:0007669"/>
    <property type="project" value="UniProtKB-SubCell"/>
</dbReference>
<comment type="subunit">
    <text evidence="1">Component of the NDC80 complex.</text>
</comment>
<proteinExistence type="inferred from homology"/>
<dbReference type="Pfam" id="PF08286">
    <property type="entry name" value="Spc24"/>
    <property type="match status" value="1"/>
</dbReference>
<gene>
    <name evidence="4" type="ORF">PSNMU_V1.4_AUG-EV-PASAV3_0103210</name>
</gene>
<evidence type="ECO:0000313" key="4">
    <source>
        <dbReference type="EMBL" id="VEU43271.1"/>
    </source>
</evidence>
<dbReference type="GO" id="GO:0000776">
    <property type="term" value="C:kinetochore"/>
    <property type="evidence" value="ECO:0007669"/>
    <property type="project" value="UniProtKB-KW"/>
</dbReference>
<keyword evidence="5" id="KW-1185">Reference proteome</keyword>
<protein>
    <recommendedName>
        <fullName evidence="1">Kinetochore protein Spc24</fullName>
    </recommendedName>
</protein>
<evidence type="ECO:0000256" key="2">
    <source>
        <dbReference type="SAM" id="Coils"/>
    </source>
</evidence>
<feature type="region of interest" description="Disordered" evidence="3">
    <location>
        <begin position="23"/>
        <end position="50"/>
    </location>
</feature>
<comment type="similarity">
    <text evidence="1">Belongs to the SPC24 family.</text>
</comment>
<dbReference type="AlphaFoldDB" id="A0A448ZMK9"/>
<evidence type="ECO:0000313" key="5">
    <source>
        <dbReference type="Proteomes" id="UP000291116"/>
    </source>
</evidence>
<evidence type="ECO:0000256" key="3">
    <source>
        <dbReference type="SAM" id="MobiDB-lite"/>
    </source>
</evidence>
<dbReference type="Gene3D" id="3.30.160.570">
    <property type="entry name" value="Ncd80 complex, Spc24 subunit"/>
    <property type="match status" value="1"/>
</dbReference>
<comment type="function">
    <text evidence="1">Acts as a component of the essential kinetochore-associated NDC80 complex, which is required for chromosome segregation and spindle checkpoint activity.</text>
</comment>
<organism evidence="4 5">
    <name type="scientific">Pseudo-nitzschia multistriata</name>
    <dbReference type="NCBI Taxonomy" id="183589"/>
    <lineage>
        <taxon>Eukaryota</taxon>
        <taxon>Sar</taxon>
        <taxon>Stramenopiles</taxon>
        <taxon>Ochrophyta</taxon>
        <taxon>Bacillariophyta</taxon>
        <taxon>Bacillariophyceae</taxon>
        <taxon>Bacillariophycidae</taxon>
        <taxon>Bacillariales</taxon>
        <taxon>Bacillariaceae</taxon>
        <taxon>Pseudo-nitzschia</taxon>
    </lineage>
</organism>
<name>A0A448ZMK9_9STRA</name>
<keyword evidence="1" id="KW-0158">Chromosome</keyword>
<keyword evidence="1" id="KW-0498">Mitosis</keyword>